<name>A0A9C6WXY6_FRAOC</name>
<dbReference type="RefSeq" id="XP_052120603.1">
    <property type="nucleotide sequence ID" value="XM_052264643.1"/>
</dbReference>
<evidence type="ECO:0000256" key="1">
    <source>
        <dbReference type="ARBA" id="ARBA00022723"/>
    </source>
</evidence>
<accession>A0A9C6WXY6</accession>
<keyword evidence="3" id="KW-0862">Zinc</keyword>
<evidence type="ECO:0000256" key="3">
    <source>
        <dbReference type="ARBA" id="ARBA00022833"/>
    </source>
</evidence>
<protein>
    <submittedName>
        <fullName evidence="6">Uncharacterized protein LOC113215679</fullName>
    </submittedName>
</protein>
<evidence type="ECO:0000256" key="2">
    <source>
        <dbReference type="ARBA" id="ARBA00022771"/>
    </source>
</evidence>
<evidence type="ECO:0000313" key="6">
    <source>
        <dbReference type="RefSeq" id="XP_052120603.1"/>
    </source>
</evidence>
<feature type="domain" description="GRF-type" evidence="4">
    <location>
        <begin position="116"/>
        <end position="154"/>
    </location>
</feature>
<dbReference type="AlphaFoldDB" id="A0A9C6WXY6"/>
<organism evidence="5 6">
    <name type="scientific">Frankliniella occidentalis</name>
    <name type="common">Western flower thrips</name>
    <name type="synonym">Euthrips occidentalis</name>
    <dbReference type="NCBI Taxonomy" id="133901"/>
    <lineage>
        <taxon>Eukaryota</taxon>
        <taxon>Metazoa</taxon>
        <taxon>Ecdysozoa</taxon>
        <taxon>Arthropoda</taxon>
        <taxon>Hexapoda</taxon>
        <taxon>Insecta</taxon>
        <taxon>Pterygota</taxon>
        <taxon>Neoptera</taxon>
        <taxon>Paraneoptera</taxon>
        <taxon>Thysanoptera</taxon>
        <taxon>Terebrantia</taxon>
        <taxon>Thripoidea</taxon>
        <taxon>Thripidae</taxon>
        <taxon>Frankliniella</taxon>
    </lineage>
</organism>
<dbReference type="InterPro" id="IPR010666">
    <property type="entry name" value="Znf_GRF"/>
</dbReference>
<dbReference type="OrthoDB" id="1156959at2759"/>
<keyword evidence="5" id="KW-1185">Reference proteome</keyword>
<gene>
    <name evidence="6" type="primary">LOC113215679</name>
</gene>
<proteinExistence type="predicted"/>
<dbReference type="Pfam" id="PF06839">
    <property type="entry name" value="Zn_ribbon_GRF"/>
    <property type="match status" value="1"/>
</dbReference>
<evidence type="ECO:0000259" key="4">
    <source>
        <dbReference type="Pfam" id="PF06839"/>
    </source>
</evidence>
<dbReference type="GeneID" id="113215679"/>
<keyword evidence="1" id="KW-0479">Metal-binding</keyword>
<evidence type="ECO:0000313" key="5">
    <source>
        <dbReference type="Proteomes" id="UP000504606"/>
    </source>
</evidence>
<keyword evidence="2" id="KW-0863">Zinc-finger</keyword>
<reference evidence="6" key="1">
    <citation type="submission" date="2025-08" db="UniProtKB">
        <authorList>
            <consortium name="RefSeq"/>
        </authorList>
    </citation>
    <scope>IDENTIFICATION</scope>
    <source>
        <tissue evidence="6">Whole organism</tissue>
    </source>
</reference>
<sequence>MIPSTFIFLTHYINLFFLTGDSHSTSHHTSITIGKNESTKQLVDYDSSASEDTENSVPSVKATFDVTPRKRNSSSLLLSTTPFKRKFSDNISESCHDSPTKRPMIKSPQKYYTPKCLCALIAKRSSSYKNAGREFFECPRGKSIGCTYFRWADTLYNIAPRCNIDSSLVNASSSLDKDNLLNDSDEVFSDPSLNLIPSLFDAPNAQAPLEDEILGDINKTEPEKIGGRPVRSRLLPKRLRKSYLIDETP</sequence>
<dbReference type="GO" id="GO:0008270">
    <property type="term" value="F:zinc ion binding"/>
    <property type="evidence" value="ECO:0007669"/>
    <property type="project" value="UniProtKB-KW"/>
</dbReference>
<dbReference type="KEGG" id="foc:113215679"/>
<dbReference type="Proteomes" id="UP000504606">
    <property type="component" value="Unplaced"/>
</dbReference>